<evidence type="ECO:0000256" key="1">
    <source>
        <dbReference type="ARBA" id="ARBA00000903"/>
    </source>
</evidence>
<proteinExistence type="inferred from homology"/>
<evidence type="ECO:0000256" key="3">
    <source>
        <dbReference type="ARBA" id="ARBA00008145"/>
    </source>
</evidence>
<dbReference type="EC" id="2.1.1.67" evidence="4 9"/>
<evidence type="ECO:0000256" key="9">
    <source>
        <dbReference type="NCBIfam" id="TIGR03840"/>
    </source>
</evidence>
<evidence type="ECO:0000313" key="10">
    <source>
        <dbReference type="EMBL" id="CAA6799624.1"/>
    </source>
</evidence>
<organism evidence="10">
    <name type="scientific">uncultured Sulfurovum sp</name>
    <dbReference type="NCBI Taxonomy" id="269237"/>
    <lineage>
        <taxon>Bacteria</taxon>
        <taxon>Pseudomonadati</taxon>
        <taxon>Campylobacterota</taxon>
        <taxon>Epsilonproteobacteria</taxon>
        <taxon>Campylobacterales</taxon>
        <taxon>Sulfurovaceae</taxon>
        <taxon>Sulfurovum</taxon>
        <taxon>environmental samples</taxon>
    </lineage>
</organism>
<dbReference type="CDD" id="cd02440">
    <property type="entry name" value="AdoMet_MTases"/>
    <property type="match status" value="1"/>
</dbReference>
<dbReference type="HAMAP" id="MF_00812">
    <property type="entry name" value="Thiopur_methtran"/>
    <property type="match status" value="1"/>
</dbReference>
<evidence type="ECO:0000256" key="2">
    <source>
        <dbReference type="ARBA" id="ARBA00004496"/>
    </source>
</evidence>
<gene>
    <name evidence="10" type="ORF">HELGO_WM11705</name>
</gene>
<dbReference type="SUPFAM" id="SSF53335">
    <property type="entry name" value="S-adenosyl-L-methionine-dependent methyltransferases"/>
    <property type="match status" value="1"/>
</dbReference>
<comment type="subcellular location">
    <subcellularLocation>
        <location evidence="2">Cytoplasm</location>
    </subcellularLocation>
</comment>
<dbReference type="InterPro" id="IPR029063">
    <property type="entry name" value="SAM-dependent_MTases_sf"/>
</dbReference>
<evidence type="ECO:0000256" key="5">
    <source>
        <dbReference type="ARBA" id="ARBA00022490"/>
    </source>
</evidence>
<dbReference type="Gene3D" id="3.40.50.150">
    <property type="entry name" value="Vaccinia Virus protein VP39"/>
    <property type="match status" value="1"/>
</dbReference>
<dbReference type="GO" id="GO:0032259">
    <property type="term" value="P:methylation"/>
    <property type="evidence" value="ECO:0007669"/>
    <property type="project" value="UniProtKB-KW"/>
</dbReference>
<evidence type="ECO:0000256" key="6">
    <source>
        <dbReference type="ARBA" id="ARBA00022603"/>
    </source>
</evidence>
<evidence type="ECO:0000256" key="7">
    <source>
        <dbReference type="ARBA" id="ARBA00022679"/>
    </source>
</evidence>
<dbReference type="NCBIfam" id="NF009732">
    <property type="entry name" value="PRK13255.1"/>
    <property type="match status" value="1"/>
</dbReference>
<evidence type="ECO:0000256" key="8">
    <source>
        <dbReference type="ARBA" id="ARBA00022691"/>
    </source>
</evidence>
<name>A0A6S6S5Q4_9BACT</name>
<sequence length="210" mass="24047">MEADFWHKLWETNNTGWHLDDTNPLLEEFFPQLELTRNARVFIPLCGKTLDISWLLHHGYSVVGAELNEIAIKELFNVLALEPNIQKVGELTLYHAENIDIFVGDIFELTAETLGKVDAIYDRAALVALPKEMRLKYTALLKQITPTVPQFLISYEYDQTLMGGPPFSISPMEIEAHYKECYSIELLKSFKLTEGSLSQINATENIWLLK</sequence>
<keyword evidence="5" id="KW-0963">Cytoplasm</keyword>
<dbReference type="GO" id="GO:0005737">
    <property type="term" value="C:cytoplasm"/>
    <property type="evidence" value="ECO:0007669"/>
    <property type="project" value="UniProtKB-SubCell"/>
</dbReference>
<dbReference type="FunFam" id="3.40.50.150:FF:000101">
    <property type="entry name" value="Thiopurine S-methyltransferase"/>
    <property type="match status" value="1"/>
</dbReference>
<comment type="catalytic activity">
    <reaction evidence="1">
        <text>S-adenosyl-L-methionine + a thiopurine = S-adenosyl-L-homocysteine + a thiopurine S-methylether.</text>
        <dbReference type="EC" id="2.1.1.67"/>
    </reaction>
</comment>
<dbReference type="EMBL" id="CACVAP010000022">
    <property type="protein sequence ID" value="CAA6799624.1"/>
    <property type="molecule type" value="Genomic_DNA"/>
</dbReference>
<dbReference type="InterPro" id="IPR025835">
    <property type="entry name" value="Thiopurine_S-MeTrfase"/>
</dbReference>
<dbReference type="PANTHER" id="PTHR10259:SF11">
    <property type="entry name" value="THIOPURINE S-METHYLTRANSFERASE"/>
    <property type="match status" value="1"/>
</dbReference>
<comment type="similarity">
    <text evidence="3">Belongs to the class I-like SAM-binding methyltransferase superfamily. TPMT family.</text>
</comment>
<dbReference type="Pfam" id="PF05724">
    <property type="entry name" value="TPMT"/>
    <property type="match status" value="1"/>
</dbReference>
<protein>
    <recommendedName>
        <fullName evidence="4 9">Thiopurine S-methyltransferase</fullName>
        <ecNumber evidence="4 9">2.1.1.67</ecNumber>
    </recommendedName>
</protein>
<keyword evidence="6 10" id="KW-0489">Methyltransferase</keyword>
<dbReference type="InterPro" id="IPR022474">
    <property type="entry name" value="Thiopur_S-MeTfrase_Se/Te_detox"/>
</dbReference>
<dbReference type="PANTHER" id="PTHR10259">
    <property type="entry name" value="THIOPURINE S-METHYLTRANSFERASE"/>
    <property type="match status" value="1"/>
</dbReference>
<keyword evidence="7 10" id="KW-0808">Transferase</keyword>
<accession>A0A6S6S5Q4</accession>
<reference evidence="10" key="1">
    <citation type="submission" date="2020-01" db="EMBL/GenBank/DDBJ databases">
        <authorList>
            <person name="Meier V. D."/>
            <person name="Meier V D."/>
        </authorList>
    </citation>
    <scope>NUCLEOTIDE SEQUENCE</scope>
    <source>
        <strain evidence="10">HLG_WM_MAG_06</strain>
    </source>
</reference>
<dbReference type="PROSITE" id="PS51585">
    <property type="entry name" value="SAM_MT_TPMT"/>
    <property type="match status" value="1"/>
</dbReference>
<keyword evidence="8" id="KW-0949">S-adenosyl-L-methionine</keyword>
<dbReference type="GO" id="GO:0008119">
    <property type="term" value="F:thiopurine S-methyltransferase activity"/>
    <property type="evidence" value="ECO:0007669"/>
    <property type="project" value="UniProtKB-UniRule"/>
</dbReference>
<dbReference type="GO" id="GO:0010038">
    <property type="term" value="P:response to metal ion"/>
    <property type="evidence" value="ECO:0007669"/>
    <property type="project" value="InterPro"/>
</dbReference>
<dbReference type="PIRSF" id="PIRSF023956">
    <property type="entry name" value="Thiopurine_S-methyltransferase"/>
    <property type="match status" value="1"/>
</dbReference>
<dbReference type="AlphaFoldDB" id="A0A6S6S5Q4"/>
<dbReference type="NCBIfam" id="TIGR03840">
    <property type="entry name" value="TMPT_Se_Te"/>
    <property type="match status" value="1"/>
</dbReference>
<dbReference type="InterPro" id="IPR008854">
    <property type="entry name" value="TPMT"/>
</dbReference>
<evidence type="ECO:0000256" key="4">
    <source>
        <dbReference type="ARBA" id="ARBA00011905"/>
    </source>
</evidence>